<keyword evidence="2" id="KW-1185">Reference proteome</keyword>
<dbReference type="EMBL" id="JAQQAF010000005">
    <property type="protein sequence ID" value="KAJ8485112.1"/>
    <property type="molecule type" value="Genomic_DNA"/>
</dbReference>
<dbReference type="InterPro" id="IPR043459">
    <property type="entry name" value="NFD6/NOXY2-like"/>
</dbReference>
<sequence>MASFGKSVVVAAARSAAVRFNVLLPKHSPPRRASPLVCRLVALASVPIDSLMPLHSAVACARLKSYIAVDSSCWSWLSHEFGIPRVGIKKRPKVEELAVERLLLIHGPILRLI</sequence>
<proteinExistence type="predicted"/>
<reference evidence="1 2" key="1">
    <citation type="submission" date="2022-12" db="EMBL/GenBank/DDBJ databases">
        <title>Chromosome-scale assembly of the Ensete ventricosum genome.</title>
        <authorList>
            <person name="Dussert Y."/>
            <person name="Stocks J."/>
            <person name="Wendawek A."/>
            <person name="Woldeyes F."/>
            <person name="Nichols R.A."/>
            <person name="Borrell J.S."/>
        </authorList>
    </citation>
    <scope>NUCLEOTIDE SEQUENCE [LARGE SCALE GENOMIC DNA]</scope>
    <source>
        <strain evidence="2">cv. Maze</strain>
        <tissue evidence="1">Seeds</tissue>
    </source>
</reference>
<organism evidence="1 2">
    <name type="scientific">Ensete ventricosum</name>
    <name type="common">Abyssinian banana</name>
    <name type="synonym">Musa ensete</name>
    <dbReference type="NCBI Taxonomy" id="4639"/>
    <lineage>
        <taxon>Eukaryota</taxon>
        <taxon>Viridiplantae</taxon>
        <taxon>Streptophyta</taxon>
        <taxon>Embryophyta</taxon>
        <taxon>Tracheophyta</taxon>
        <taxon>Spermatophyta</taxon>
        <taxon>Magnoliopsida</taxon>
        <taxon>Liliopsida</taxon>
        <taxon>Zingiberales</taxon>
        <taxon>Musaceae</taxon>
        <taxon>Ensete</taxon>
    </lineage>
</organism>
<evidence type="ECO:0000313" key="1">
    <source>
        <dbReference type="EMBL" id="KAJ8485112.1"/>
    </source>
</evidence>
<dbReference type="Proteomes" id="UP001222027">
    <property type="component" value="Unassembled WGS sequence"/>
</dbReference>
<protein>
    <submittedName>
        <fullName evidence="1">Uncharacterized protein</fullName>
    </submittedName>
</protein>
<dbReference type="AlphaFoldDB" id="A0AAV8R1C7"/>
<name>A0AAV8R1C7_ENSVE</name>
<dbReference type="PANTHER" id="PTHR33156:SF37">
    <property type="entry name" value="PROTEIN NUCLEAR FUSION DEFECTIVE 6, CHLOROPLASTIC_MITOCHONDRIAL"/>
    <property type="match status" value="1"/>
</dbReference>
<evidence type="ECO:0000313" key="2">
    <source>
        <dbReference type="Proteomes" id="UP001222027"/>
    </source>
</evidence>
<gene>
    <name evidence="1" type="ORF">OPV22_017597</name>
</gene>
<dbReference type="PANTHER" id="PTHR33156">
    <property type="entry name" value="OS02G0230000 PROTEIN"/>
    <property type="match status" value="1"/>
</dbReference>
<accession>A0AAV8R1C7</accession>
<comment type="caution">
    <text evidence="1">The sequence shown here is derived from an EMBL/GenBank/DDBJ whole genome shotgun (WGS) entry which is preliminary data.</text>
</comment>